<organism evidence="1 2">
    <name type="scientific">Commensalibacter nepenthis</name>
    <dbReference type="NCBI Taxonomy" id="3043872"/>
    <lineage>
        <taxon>Bacteria</taxon>
        <taxon>Pseudomonadati</taxon>
        <taxon>Pseudomonadota</taxon>
        <taxon>Alphaproteobacteria</taxon>
        <taxon>Acetobacterales</taxon>
        <taxon>Acetobacteraceae</taxon>
    </lineage>
</organism>
<dbReference type="EMBL" id="JASBAN010000002">
    <property type="protein sequence ID" value="MDI2113790.1"/>
    <property type="molecule type" value="Genomic_DNA"/>
</dbReference>
<name>A0ABT6QBS9_9PROT</name>
<reference evidence="1" key="1">
    <citation type="submission" date="2023-05" db="EMBL/GenBank/DDBJ databases">
        <title>Whole genome sequence of Commensalibacter sp.</title>
        <authorList>
            <person name="Charoenyingcharoen P."/>
            <person name="Yukphan P."/>
        </authorList>
    </citation>
    <scope>NUCLEOTIDE SEQUENCE</scope>
    <source>
        <strain evidence="1">TBRC 10068</strain>
    </source>
</reference>
<gene>
    <name evidence="1" type="ORF">QJV33_10970</name>
</gene>
<keyword evidence="2" id="KW-1185">Reference proteome</keyword>
<dbReference type="InterPro" id="IPR024997">
    <property type="entry name" value="DUF3892"/>
</dbReference>
<dbReference type="Proteomes" id="UP001431775">
    <property type="component" value="Unassembled WGS sequence"/>
</dbReference>
<proteinExistence type="predicted"/>
<evidence type="ECO:0000313" key="1">
    <source>
        <dbReference type="EMBL" id="MDI2113790.1"/>
    </source>
</evidence>
<dbReference type="Pfam" id="PF13031">
    <property type="entry name" value="DUF3892"/>
    <property type="match status" value="1"/>
</dbReference>
<dbReference type="RefSeq" id="WP_281463441.1">
    <property type="nucleotide sequence ID" value="NZ_JASBAN010000002.1"/>
</dbReference>
<evidence type="ECO:0000313" key="2">
    <source>
        <dbReference type="Proteomes" id="UP001431775"/>
    </source>
</evidence>
<sequence>MSDVPDFYITGVRYGDDECISHVRVALHFVTSTGEIKMKRPVLVPREFIVDLLQTGKIIFYTATLDKSKNTYQRGENVSLYDEQYITTDPNGSTKDNLEGLPKV</sequence>
<comment type="caution">
    <text evidence="1">The sequence shown here is derived from an EMBL/GenBank/DDBJ whole genome shotgun (WGS) entry which is preliminary data.</text>
</comment>
<protein>
    <submittedName>
        <fullName evidence="1">DUF3892 domain-containing protein</fullName>
    </submittedName>
</protein>
<accession>A0ABT6QBS9</accession>